<proteinExistence type="predicted"/>
<organism evidence="1 2">
    <name type="scientific">Limosilactobacillus oris F0423</name>
    <dbReference type="NCBI Taxonomy" id="944562"/>
    <lineage>
        <taxon>Bacteria</taxon>
        <taxon>Bacillati</taxon>
        <taxon>Bacillota</taxon>
        <taxon>Bacilli</taxon>
        <taxon>Lactobacillales</taxon>
        <taxon>Lactobacillaceae</taxon>
        <taxon>Limosilactobacillus</taxon>
    </lineage>
</organism>
<comment type="caution">
    <text evidence="1">The sequence shown here is derived from an EMBL/GenBank/DDBJ whole genome shotgun (WGS) entry which is preliminary data.</text>
</comment>
<name>A0ABN0D514_9LACO</name>
<evidence type="ECO:0000313" key="1">
    <source>
        <dbReference type="EMBL" id="EGS37064.1"/>
    </source>
</evidence>
<evidence type="ECO:0000313" key="2">
    <source>
        <dbReference type="Proteomes" id="UP000006035"/>
    </source>
</evidence>
<protein>
    <submittedName>
        <fullName evidence="1">Uncharacterized protein</fullName>
    </submittedName>
</protein>
<reference evidence="1 2" key="1">
    <citation type="submission" date="2011-05" db="EMBL/GenBank/DDBJ databases">
        <authorList>
            <person name="Durkin A.S."/>
            <person name="Kim M."/>
            <person name="Radune D."/>
            <person name="Hostetler J."/>
            <person name="Torralba M."/>
            <person name="Gillis M."/>
            <person name="Methe B."/>
            <person name="Sutton G."/>
            <person name="Nelson K.E."/>
        </authorList>
    </citation>
    <scope>NUCLEOTIDE SEQUENCE [LARGE SCALE GENOMIC DNA]</scope>
    <source>
        <strain evidence="1 2">F0423</strain>
    </source>
</reference>
<gene>
    <name evidence="1" type="ORF">HMPREF9102_1723</name>
</gene>
<dbReference type="EMBL" id="AFTL01000014">
    <property type="protein sequence ID" value="EGS37064.1"/>
    <property type="molecule type" value="Genomic_DNA"/>
</dbReference>
<sequence length="43" mass="4764">MILPVFSGEGNAQGLTIFGHYFHRFASDGNNSGSHYFRLASIF</sequence>
<keyword evidence="2" id="KW-1185">Reference proteome</keyword>
<dbReference type="Proteomes" id="UP000006035">
    <property type="component" value="Unassembled WGS sequence"/>
</dbReference>
<accession>A0ABN0D514</accession>